<feature type="domain" description="BAH" evidence="2">
    <location>
        <begin position="1503"/>
        <end position="1619"/>
    </location>
</feature>
<dbReference type="Gene3D" id="2.30.30.140">
    <property type="match status" value="1"/>
</dbReference>
<accession>A0AAV4I115</accession>
<feature type="region of interest" description="Disordered" evidence="1">
    <location>
        <begin position="14"/>
        <end position="97"/>
    </location>
</feature>
<dbReference type="GO" id="GO:0003682">
    <property type="term" value="F:chromatin binding"/>
    <property type="evidence" value="ECO:0007669"/>
    <property type="project" value="InterPro"/>
</dbReference>
<feature type="compositionally biased region" description="Low complexity" evidence="1">
    <location>
        <begin position="1026"/>
        <end position="1059"/>
    </location>
</feature>
<feature type="region of interest" description="Disordered" evidence="1">
    <location>
        <begin position="476"/>
        <end position="605"/>
    </location>
</feature>
<feature type="region of interest" description="Disordered" evidence="1">
    <location>
        <begin position="754"/>
        <end position="773"/>
    </location>
</feature>
<dbReference type="Pfam" id="PF24912">
    <property type="entry name" value="SH3_TNRC18"/>
    <property type="match status" value="1"/>
</dbReference>
<name>A0AAV4I115_9GAST</name>
<dbReference type="Pfam" id="PF21744">
    <property type="entry name" value="BAHCC1-like_Tudor"/>
    <property type="match status" value="1"/>
</dbReference>
<feature type="non-terminal residue" evidence="3">
    <location>
        <position position="1"/>
    </location>
</feature>
<evidence type="ECO:0000313" key="3">
    <source>
        <dbReference type="EMBL" id="GFS03812.1"/>
    </source>
</evidence>
<dbReference type="InterPro" id="IPR043151">
    <property type="entry name" value="BAH_sf"/>
</dbReference>
<feature type="compositionally biased region" description="Basic residues" evidence="1">
    <location>
        <begin position="959"/>
        <end position="969"/>
    </location>
</feature>
<feature type="compositionally biased region" description="Low complexity" evidence="1">
    <location>
        <begin position="906"/>
        <end position="939"/>
    </location>
</feature>
<feature type="compositionally biased region" description="Basic and acidic residues" evidence="1">
    <location>
        <begin position="189"/>
        <end position="199"/>
    </location>
</feature>
<organism evidence="3 4">
    <name type="scientific">Elysia marginata</name>
    <dbReference type="NCBI Taxonomy" id="1093978"/>
    <lineage>
        <taxon>Eukaryota</taxon>
        <taxon>Metazoa</taxon>
        <taxon>Spiralia</taxon>
        <taxon>Lophotrochozoa</taxon>
        <taxon>Mollusca</taxon>
        <taxon>Gastropoda</taxon>
        <taxon>Heterobranchia</taxon>
        <taxon>Euthyneura</taxon>
        <taxon>Panpulmonata</taxon>
        <taxon>Sacoglossa</taxon>
        <taxon>Placobranchoidea</taxon>
        <taxon>Plakobranchidae</taxon>
        <taxon>Elysia</taxon>
    </lineage>
</organism>
<feature type="compositionally biased region" description="Basic and acidic residues" evidence="1">
    <location>
        <begin position="161"/>
        <end position="180"/>
    </location>
</feature>
<proteinExistence type="predicted"/>
<dbReference type="InterPro" id="IPR056841">
    <property type="entry name" value="TNRC18_BAHCC1-like_SH3"/>
</dbReference>
<dbReference type="Pfam" id="PF01426">
    <property type="entry name" value="BAH"/>
    <property type="match status" value="1"/>
</dbReference>
<reference evidence="3 4" key="1">
    <citation type="journal article" date="2021" name="Elife">
        <title>Chloroplast acquisition without the gene transfer in kleptoplastic sea slugs, Plakobranchus ocellatus.</title>
        <authorList>
            <person name="Maeda T."/>
            <person name="Takahashi S."/>
            <person name="Yoshida T."/>
            <person name="Shimamura S."/>
            <person name="Takaki Y."/>
            <person name="Nagai Y."/>
            <person name="Toyoda A."/>
            <person name="Suzuki Y."/>
            <person name="Arimoto A."/>
            <person name="Ishii H."/>
            <person name="Satoh N."/>
            <person name="Nishiyama T."/>
            <person name="Hasebe M."/>
            <person name="Maruyama T."/>
            <person name="Minagawa J."/>
            <person name="Obokata J."/>
            <person name="Shigenobu S."/>
        </authorList>
    </citation>
    <scope>NUCLEOTIDE SEQUENCE [LARGE SCALE GENOMIC DNA]</scope>
</reference>
<evidence type="ECO:0000256" key="1">
    <source>
        <dbReference type="SAM" id="MobiDB-lite"/>
    </source>
</evidence>
<comment type="caution">
    <text evidence="3">The sequence shown here is derived from an EMBL/GenBank/DDBJ whole genome shotgun (WGS) entry which is preliminary data.</text>
</comment>
<feature type="region of interest" description="Disordered" evidence="1">
    <location>
        <begin position="829"/>
        <end position="860"/>
    </location>
</feature>
<feature type="compositionally biased region" description="Basic residues" evidence="1">
    <location>
        <begin position="497"/>
        <end position="512"/>
    </location>
</feature>
<dbReference type="InterPro" id="IPR001025">
    <property type="entry name" value="BAH_dom"/>
</dbReference>
<keyword evidence="4" id="KW-1185">Reference proteome</keyword>
<dbReference type="EMBL" id="BMAT01009309">
    <property type="protein sequence ID" value="GFS03812.1"/>
    <property type="molecule type" value="Genomic_DNA"/>
</dbReference>
<feature type="compositionally biased region" description="Polar residues" evidence="1">
    <location>
        <begin position="1079"/>
        <end position="1093"/>
    </location>
</feature>
<gene>
    <name evidence="3" type="ORF">ElyMa_004641900</name>
</gene>
<evidence type="ECO:0000313" key="4">
    <source>
        <dbReference type="Proteomes" id="UP000762676"/>
    </source>
</evidence>
<feature type="region of interest" description="Disordered" evidence="1">
    <location>
        <begin position="1393"/>
        <end position="1461"/>
    </location>
</feature>
<feature type="region of interest" description="Disordered" evidence="1">
    <location>
        <begin position="379"/>
        <end position="461"/>
    </location>
</feature>
<feature type="compositionally biased region" description="Low complexity" evidence="1">
    <location>
        <begin position="249"/>
        <end position="259"/>
    </location>
</feature>
<evidence type="ECO:0000259" key="2">
    <source>
        <dbReference type="PROSITE" id="PS51038"/>
    </source>
</evidence>
<dbReference type="Gene3D" id="2.30.30.490">
    <property type="match status" value="1"/>
</dbReference>
<protein>
    <submittedName>
        <fullName evidence="3">BAH and coiled-coil domain-containing protein 1</fullName>
    </submittedName>
</protein>
<feature type="compositionally biased region" description="Polar residues" evidence="1">
    <location>
        <begin position="277"/>
        <end position="297"/>
    </location>
</feature>
<dbReference type="PANTHER" id="PTHR12505">
    <property type="entry name" value="PHD FINGER TRANSCRIPTION FACTOR"/>
    <property type="match status" value="1"/>
</dbReference>
<feature type="region of interest" description="Disordered" evidence="1">
    <location>
        <begin position="276"/>
        <end position="334"/>
    </location>
</feature>
<feature type="compositionally biased region" description="Polar residues" evidence="1">
    <location>
        <begin position="59"/>
        <end position="91"/>
    </location>
</feature>
<feature type="compositionally biased region" description="Low complexity" evidence="1">
    <location>
        <begin position="1117"/>
        <end position="1138"/>
    </location>
</feature>
<feature type="compositionally biased region" description="Polar residues" evidence="1">
    <location>
        <begin position="397"/>
        <end position="408"/>
    </location>
</feature>
<feature type="compositionally biased region" description="Low complexity" evidence="1">
    <location>
        <begin position="306"/>
        <end position="328"/>
    </location>
</feature>
<dbReference type="InterPro" id="IPR048924">
    <property type="entry name" value="BAHCC1-like_Tudor"/>
</dbReference>
<feature type="compositionally biased region" description="Basic and acidic residues" evidence="1">
    <location>
        <begin position="1015"/>
        <end position="1025"/>
    </location>
</feature>
<feature type="region of interest" description="Disordered" evidence="1">
    <location>
        <begin position="157"/>
        <end position="205"/>
    </location>
</feature>
<dbReference type="Proteomes" id="UP000762676">
    <property type="component" value="Unassembled WGS sequence"/>
</dbReference>
<feature type="compositionally biased region" description="Acidic residues" evidence="1">
    <location>
        <begin position="1432"/>
        <end position="1447"/>
    </location>
</feature>
<dbReference type="PANTHER" id="PTHR12505:SF24">
    <property type="entry name" value="PROTEIN WINGED EYE"/>
    <property type="match status" value="1"/>
</dbReference>
<dbReference type="InterPro" id="IPR052429">
    <property type="entry name" value="BAH_domain_protein"/>
</dbReference>
<dbReference type="SMART" id="SM00439">
    <property type="entry name" value="BAH"/>
    <property type="match status" value="1"/>
</dbReference>
<sequence>SIPVGIAVAQIRPHHVHQPRDHVSVSGASQDHRARHASPTGTIRPKPSPAPHLTRASDAHQSGLTQGHNVASSTWTPQVSQFSPGQPQARCSTGPRYPVSAPEGFKFIVDPTTKQVFLVHSEDLEEQTSAWPVASIPVPSIASPGRVKSNSILPTVTVHSPELRQDPIGKTNSKDGRQDNPAEIASIKSSRELRGHKSETTNNSIVSSLPRATAESSGLLWTNFQSRGCSPILCEEFSSPLSLLSTLSSLSSRKPTTSSIGIQVGEVHGRGRKKLGSLSQHLSSDRGVQTSPLTAATSPRHYHPQASASLPPSSSASSSSKTLKPLPSHCQPLKVKVGEDDSGELGSCLYNPFTDPQILQAAHGLELLSTLAEKRPKCSSSSAASSLDDPKHIYPSPSDSYDTLSPTVDLSAESAMSKSGHPRCEVRRELSPKWTRPKKEPQDGVLPGDFKPPPELELAHDLDVRVKLVEVQRQYKEKQRGLAKLQSKKLDTSGAKLWKRGPGRPPKKKTQIKKSDDDSSSSSSKPKDGHHQQQKKKRPAEELVDRIYRKLPPPEKPNKVSRSIHYVKSKTGPFFRRKSASSSVKKNKDMFGGDPSTWPSFSERKHQEKVKHGKDKYKASYVGDLDYDCKSHYIFKSKEHKSSHVKDTGNIFANLQKSCAGGDIIESGLRPSKSQLLKSEHSQSNQDLSNSLAISAGAMKAESSSTSSSSQLSGLGLLAKFALTTAASTPANSAPSVISSSTLTVLPSASGNLSSSTAFSTHTPSSSSSSTPYVPSTQSLGCFSSSHGLASGPSSNSSTFNNNTASMSTTFGSISSFMVGQSIGLFNNTNNNNNGNPDKSKFIPASCSSSHRGNSAPPATVMAIPTTTMSTTLSTGIAATVVVTSNSDITLATSTATSPAVVISAAGQPQQPAQLQEQQTSESSSLEQEGASGSTTESGSSKRKADDDSDTDTSDTSPNKKRKPGRPRKINPDKSSGGTETIWAKKSCHLQDNNNVNDPKRPESDFNTPLFLDDEWSRRRSERIFLSESGPSSSLGVSTTGFSMSAAPPSAVSPRSNSSEQHVWKLSHFMPKSKKLQEPKSSQGRGESSSGTEIKTEQKEDPPVGVSLGGKQGKPQEAFTKKSSTTTAKEESSFSSSPSPVPQKAKRGRKPKGDKLKAKKLRKETEATSSSPSPPKLVKKEHRSDEVARMKQQKSKNLHNITQRVKKKFSKVNKQAEENQKCRSSKDRKKNKDKKRDKDFDPLDGEGPPTPEPRCCKLQTTDLREGLKVLYLNDGLFYEGTVKALQPPDVYGVLTAGQRGSRPHILCQEEVLKDAVLDVLPGSKRYLPVGTRVCAFWSQQFSCLYPGTVAKSSSSGSDSSKTVSVDFDDEDTGRIPIEHIRLLPADFPIIEYEPDPLQNLPKKRRAQTQSDLLESEKRQKSKNVSKRNTSDSDYEEEDNEESDNSIDGDEKSGTEDSSDSTDSSLELIYWQWHGPPVRKPGQKGKIFAKGKRVYYKAITRASEVINVGDAAIFVSTGRPDFPYIGNIENLWQTASGNMMVKVRWYYHPEETKSNKKLGDLKNALFTSPHMDENDVQTIAHKCEVMTPAQFRKRGQSGDANVYYCAGHYDPVTNALTLNPGVS</sequence>
<feature type="compositionally biased region" description="Basic and acidic residues" evidence="1">
    <location>
        <begin position="539"/>
        <end position="558"/>
    </location>
</feature>
<feature type="region of interest" description="Disordered" evidence="1">
    <location>
        <begin position="249"/>
        <end position="268"/>
    </location>
</feature>
<feature type="region of interest" description="Disordered" evidence="1">
    <location>
        <begin position="906"/>
        <end position="1256"/>
    </location>
</feature>
<dbReference type="PROSITE" id="PS51038">
    <property type="entry name" value="BAH"/>
    <property type="match status" value="1"/>
</dbReference>
<feature type="compositionally biased region" description="Basic and acidic residues" evidence="1">
    <location>
        <begin position="1214"/>
        <end position="1225"/>
    </location>
</feature>
<feature type="compositionally biased region" description="Basic and acidic residues" evidence="1">
    <location>
        <begin position="452"/>
        <end position="461"/>
    </location>
</feature>
<feature type="compositionally biased region" description="Basic and acidic residues" evidence="1">
    <location>
        <begin position="422"/>
        <end position="442"/>
    </location>
</feature>